<evidence type="ECO:0000259" key="1">
    <source>
        <dbReference type="Pfam" id="PF03372"/>
    </source>
</evidence>
<protein>
    <submittedName>
        <fullName evidence="2">Endonuclease/exonuclease/phosphatase family protein</fullName>
    </submittedName>
</protein>
<keyword evidence="3" id="KW-1185">Reference proteome</keyword>
<evidence type="ECO:0000313" key="2">
    <source>
        <dbReference type="EMBL" id="MFC4159307.1"/>
    </source>
</evidence>
<dbReference type="Pfam" id="PF03372">
    <property type="entry name" value="Exo_endo_phos"/>
    <property type="match status" value="1"/>
</dbReference>
<proteinExistence type="predicted"/>
<dbReference type="GO" id="GO:0004519">
    <property type="term" value="F:endonuclease activity"/>
    <property type="evidence" value="ECO:0007669"/>
    <property type="project" value="UniProtKB-KW"/>
</dbReference>
<gene>
    <name evidence="2" type="ORF">ACFOW7_08050</name>
</gene>
<dbReference type="Gene3D" id="3.60.10.10">
    <property type="entry name" value="Endonuclease/exonuclease/phosphatase"/>
    <property type="match status" value="1"/>
</dbReference>
<keyword evidence="2" id="KW-0255">Endonuclease</keyword>
<comment type="caution">
    <text evidence="2">The sequence shown here is derived from an EMBL/GenBank/DDBJ whole genome shotgun (WGS) entry which is preliminary data.</text>
</comment>
<reference evidence="3" key="1">
    <citation type="journal article" date="2019" name="Int. J. Syst. Evol. Microbiol.">
        <title>The Global Catalogue of Microorganisms (GCM) 10K type strain sequencing project: providing services to taxonomists for standard genome sequencing and annotation.</title>
        <authorList>
            <consortium name="The Broad Institute Genomics Platform"/>
            <consortium name="The Broad Institute Genome Sequencing Center for Infectious Disease"/>
            <person name="Wu L."/>
            <person name="Ma J."/>
        </authorList>
    </citation>
    <scope>NUCLEOTIDE SEQUENCE [LARGE SCALE GENOMIC DNA]</scope>
    <source>
        <strain evidence="3">LMG 29894</strain>
    </source>
</reference>
<feature type="domain" description="Endonuclease/exonuclease/phosphatase" evidence="1">
    <location>
        <begin position="8"/>
        <end position="238"/>
    </location>
</feature>
<keyword evidence="2" id="KW-0540">Nuclease</keyword>
<sequence>MERHLKIATYNIHKGMSTFNRRHTLHDLKIALDSLRADLVFLQEVQGEHRRRAERHADWPDQPQHSFLAGDHDHVYGRNAVYHGGHHGNAVLSRYPIVGWHNLDISVNRLERRGLLHASIQVPHWPVTLHALCIHLNLRSGDRRMQLAALIEYVREQIPAESPLVMAGDFNDWRHEATRTLHDGLGLQEAFQQVHGRVAASFPAHMPVLMLDRIYLRGFTVQAAEAHRGLPWSRLSDHAPLTAIVRLNEPALAAA</sequence>
<dbReference type="RefSeq" id="WP_378162927.1">
    <property type="nucleotide sequence ID" value="NZ_JBHSBU010000001.1"/>
</dbReference>
<organism evidence="2 3">
    <name type="scientific">Chitinimonas lacunae</name>
    <dbReference type="NCBI Taxonomy" id="1963018"/>
    <lineage>
        <taxon>Bacteria</taxon>
        <taxon>Pseudomonadati</taxon>
        <taxon>Pseudomonadota</taxon>
        <taxon>Betaproteobacteria</taxon>
        <taxon>Neisseriales</taxon>
        <taxon>Chitinibacteraceae</taxon>
        <taxon>Chitinimonas</taxon>
    </lineage>
</organism>
<dbReference type="InterPro" id="IPR036691">
    <property type="entry name" value="Endo/exonu/phosph_ase_sf"/>
</dbReference>
<evidence type="ECO:0000313" key="3">
    <source>
        <dbReference type="Proteomes" id="UP001595791"/>
    </source>
</evidence>
<dbReference type="InterPro" id="IPR005135">
    <property type="entry name" value="Endo/exonuclease/phosphatase"/>
</dbReference>
<dbReference type="SUPFAM" id="SSF56219">
    <property type="entry name" value="DNase I-like"/>
    <property type="match status" value="1"/>
</dbReference>
<accession>A0ABV8MQN3</accession>
<dbReference type="PANTHER" id="PTHR14859:SF1">
    <property type="entry name" value="PGAP2-INTERACTING PROTEIN"/>
    <property type="match status" value="1"/>
</dbReference>
<dbReference type="Proteomes" id="UP001595791">
    <property type="component" value="Unassembled WGS sequence"/>
</dbReference>
<dbReference type="EMBL" id="JBHSBU010000001">
    <property type="protein sequence ID" value="MFC4159307.1"/>
    <property type="molecule type" value="Genomic_DNA"/>
</dbReference>
<dbReference type="InterPro" id="IPR051916">
    <property type="entry name" value="GPI-anchor_lipid_remodeler"/>
</dbReference>
<dbReference type="PANTHER" id="PTHR14859">
    <property type="entry name" value="CALCOFLUOR WHITE HYPERSENSITIVE PROTEIN PRECURSOR"/>
    <property type="match status" value="1"/>
</dbReference>
<keyword evidence="2" id="KW-0378">Hydrolase</keyword>
<name>A0ABV8MQN3_9NEIS</name>